<accession>A0A315VVI0</accession>
<keyword evidence="2" id="KW-1185">Reference proteome</keyword>
<dbReference type="Proteomes" id="UP000250572">
    <property type="component" value="Unassembled WGS sequence"/>
</dbReference>
<dbReference type="AlphaFoldDB" id="A0A315VVI0"/>
<protein>
    <submittedName>
        <fullName evidence="1">Uncharacterized protein</fullName>
    </submittedName>
</protein>
<comment type="caution">
    <text evidence="1">The sequence shown here is derived from an EMBL/GenBank/DDBJ whole genome shotgun (WGS) entry which is preliminary data.</text>
</comment>
<reference evidence="1 2" key="1">
    <citation type="journal article" date="2018" name="G3 (Bethesda)">
        <title>A High-Quality Reference Genome for the Invasive Mosquitofish Gambusia affinis Using a Chicago Library.</title>
        <authorList>
            <person name="Hoffberg S.L."/>
            <person name="Troendle N.J."/>
            <person name="Glenn T.C."/>
            <person name="Mahmud O."/>
            <person name="Louha S."/>
            <person name="Chalopin D."/>
            <person name="Bennetzen J.L."/>
            <person name="Mauricio R."/>
        </authorList>
    </citation>
    <scope>NUCLEOTIDE SEQUENCE [LARGE SCALE GENOMIC DNA]</scope>
    <source>
        <strain evidence="1">NE01/NJP1002.9</strain>
        <tissue evidence="1">Muscle</tissue>
    </source>
</reference>
<proteinExistence type="predicted"/>
<evidence type="ECO:0000313" key="1">
    <source>
        <dbReference type="EMBL" id="PWA23443.1"/>
    </source>
</evidence>
<evidence type="ECO:0000313" key="2">
    <source>
        <dbReference type="Proteomes" id="UP000250572"/>
    </source>
</evidence>
<organism evidence="1 2">
    <name type="scientific">Gambusia affinis</name>
    <name type="common">Western mosquitofish</name>
    <name type="synonym">Heterandria affinis</name>
    <dbReference type="NCBI Taxonomy" id="33528"/>
    <lineage>
        <taxon>Eukaryota</taxon>
        <taxon>Metazoa</taxon>
        <taxon>Chordata</taxon>
        <taxon>Craniata</taxon>
        <taxon>Vertebrata</taxon>
        <taxon>Euteleostomi</taxon>
        <taxon>Actinopterygii</taxon>
        <taxon>Neopterygii</taxon>
        <taxon>Teleostei</taxon>
        <taxon>Neoteleostei</taxon>
        <taxon>Acanthomorphata</taxon>
        <taxon>Ovalentaria</taxon>
        <taxon>Atherinomorphae</taxon>
        <taxon>Cyprinodontiformes</taxon>
        <taxon>Poeciliidae</taxon>
        <taxon>Poeciliinae</taxon>
        <taxon>Gambusia</taxon>
    </lineage>
</organism>
<dbReference type="EMBL" id="NHOQ01001578">
    <property type="protein sequence ID" value="PWA23443.1"/>
    <property type="molecule type" value="Genomic_DNA"/>
</dbReference>
<sequence length="211" mass="23056">MDSSDDSDFRWPDSSQATSLQGNSKVFKYSRVNQSTVRRVTFPARAVRVTGRGWWVPGAPVPAGLYQISIRAEPRPTHSHSIIIAPEEAGGHGSLLVCRCENKFVSRLFCTKTTVCLSAAALGVMSIIPANLANYTTTISAGERFSRRDLQSWSMPCAAGEHDSIGSHDVSKESNLCTLYPYPLVLTAMFHNDWTMGDLHCQASGFIMGPT</sequence>
<name>A0A315VVI0_GAMAF</name>
<gene>
    <name evidence="1" type="ORF">CCH79_00005907</name>
</gene>